<name>A0A645BJD2_9ZZZZ</name>
<evidence type="ECO:0000313" key="4">
    <source>
        <dbReference type="EMBL" id="MPM65579.1"/>
    </source>
</evidence>
<dbReference type="AlphaFoldDB" id="A0A645BJD2"/>
<dbReference type="Pfam" id="PF00294">
    <property type="entry name" value="PfkB"/>
    <property type="match status" value="1"/>
</dbReference>
<evidence type="ECO:0000256" key="2">
    <source>
        <dbReference type="ARBA" id="ARBA00022777"/>
    </source>
</evidence>
<keyword evidence="1" id="KW-0808">Transferase</keyword>
<dbReference type="PANTHER" id="PTHR10584:SF166">
    <property type="entry name" value="RIBOKINASE"/>
    <property type="match status" value="1"/>
</dbReference>
<dbReference type="GO" id="GO:0005829">
    <property type="term" value="C:cytosol"/>
    <property type="evidence" value="ECO:0007669"/>
    <property type="project" value="TreeGrafter"/>
</dbReference>
<dbReference type="GO" id="GO:0016853">
    <property type="term" value="F:isomerase activity"/>
    <property type="evidence" value="ECO:0007669"/>
    <property type="project" value="UniProtKB-KW"/>
</dbReference>
<comment type="caution">
    <text evidence="4">The sequence shown here is derived from an EMBL/GenBank/DDBJ whole genome shotgun (WGS) entry which is preliminary data.</text>
</comment>
<dbReference type="Gene3D" id="3.40.1190.20">
    <property type="match status" value="1"/>
</dbReference>
<gene>
    <name evidence="4" type="ORF">SDC9_112476</name>
</gene>
<evidence type="ECO:0000256" key="1">
    <source>
        <dbReference type="ARBA" id="ARBA00022679"/>
    </source>
</evidence>
<dbReference type="GO" id="GO:0016301">
    <property type="term" value="F:kinase activity"/>
    <property type="evidence" value="ECO:0007669"/>
    <property type="project" value="UniProtKB-KW"/>
</dbReference>
<organism evidence="4">
    <name type="scientific">bioreactor metagenome</name>
    <dbReference type="NCBI Taxonomy" id="1076179"/>
    <lineage>
        <taxon>unclassified sequences</taxon>
        <taxon>metagenomes</taxon>
        <taxon>ecological metagenomes</taxon>
    </lineage>
</organism>
<proteinExistence type="predicted"/>
<dbReference type="PANTHER" id="PTHR10584">
    <property type="entry name" value="SUGAR KINASE"/>
    <property type="match status" value="1"/>
</dbReference>
<reference evidence="4" key="1">
    <citation type="submission" date="2019-08" db="EMBL/GenBank/DDBJ databases">
        <authorList>
            <person name="Kucharzyk K."/>
            <person name="Murdoch R.W."/>
            <person name="Higgins S."/>
            <person name="Loffler F."/>
        </authorList>
    </citation>
    <scope>NUCLEOTIDE SEQUENCE</scope>
</reference>
<accession>A0A645BJD2</accession>
<evidence type="ECO:0000259" key="3">
    <source>
        <dbReference type="Pfam" id="PF00294"/>
    </source>
</evidence>
<dbReference type="PRINTS" id="PR00990">
    <property type="entry name" value="RIBOKINASE"/>
</dbReference>
<dbReference type="InterPro" id="IPR011611">
    <property type="entry name" value="PfkB_dom"/>
</dbReference>
<sequence length="291" mass="32183">MKKVLVIGSTVVDIIIRLNMLPTTGVDINLKWQKMSLGGCAFNVSQAIAYFDVPYLLFSPIGSGIYADYVAKALNNLNVPRAELNPEEPNGCCYCLVEDGGERSFICEHGAEYRFKKEWFDALNPEDFDCAYICGLEIEEYTGDIIIDFLKKSKMTVYFAPGPRINAIGMDKLERIFNLHPILHVNKTEAISFTNTDNIRSAAKALMNITKNTVVITDGENGSCCLSGGDMIWYEVPAFKAEVVDTIGAGDAHIGTFIAQRKLGKKIDEALTEANKISSMVVQREGARLEK</sequence>
<feature type="domain" description="Carbohydrate kinase PfkB" evidence="3">
    <location>
        <begin position="1"/>
        <end position="288"/>
    </location>
</feature>
<dbReference type="InterPro" id="IPR029056">
    <property type="entry name" value="Ribokinase-like"/>
</dbReference>
<dbReference type="InterPro" id="IPR002139">
    <property type="entry name" value="Ribo/fructo_kinase"/>
</dbReference>
<dbReference type="GO" id="GO:0006796">
    <property type="term" value="P:phosphate-containing compound metabolic process"/>
    <property type="evidence" value="ECO:0007669"/>
    <property type="project" value="UniProtKB-ARBA"/>
</dbReference>
<keyword evidence="2 4" id="KW-0418">Kinase</keyword>
<protein>
    <submittedName>
        <fullName evidence="4">Bifunctional ribokinase/ribose-5-phosphate isomerase A</fullName>
    </submittedName>
</protein>
<dbReference type="EMBL" id="VSSQ01020593">
    <property type="protein sequence ID" value="MPM65579.1"/>
    <property type="molecule type" value="Genomic_DNA"/>
</dbReference>
<keyword evidence="4" id="KW-0413">Isomerase</keyword>
<dbReference type="SUPFAM" id="SSF53613">
    <property type="entry name" value="Ribokinase-like"/>
    <property type="match status" value="1"/>
</dbReference>